<organism evidence="2 3">
    <name type="scientific">Niastella vici</name>
    <dbReference type="NCBI Taxonomy" id="1703345"/>
    <lineage>
        <taxon>Bacteria</taxon>
        <taxon>Pseudomonadati</taxon>
        <taxon>Bacteroidota</taxon>
        <taxon>Chitinophagia</taxon>
        <taxon>Chitinophagales</taxon>
        <taxon>Chitinophagaceae</taxon>
        <taxon>Niastella</taxon>
    </lineage>
</organism>
<evidence type="ECO:0000256" key="1">
    <source>
        <dbReference type="SAM" id="Phobius"/>
    </source>
</evidence>
<gene>
    <name evidence="2" type="ORF">A3860_01910</name>
</gene>
<dbReference type="AlphaFoldDB" id="A0A1V9G924"/>
<keyword evidence="1" id="KW-0812">Transmembrane</keyword>
<evidence type="ECO:0000313" key="2">
    <source>
        <dbReference type="EMBL" id="OQP67139.1"/>
    </source>
</evidence>
<accession>A0A1V9G924</accession>
<comment type="caution">
    <text evidence="2">The sequence shown here is derived from an EMBL/GenBank/DDBJ whole genome shotgun (WGS) entry which is preliminary data.</text>
</comment>
<feature type="transmembrane region" description="Helical" evidence="1">
    <location>
        <begin position="54"/>
        <end position="72"/>
    </location>
</feature>
<keyword evidence="1" id="KW-1133">Transmembrane helix</keyword>
<feature type="transmembrane region" description="Helical" evidence="1">
    <location>
        <begin position="20"/>
        <end position="42"/>
    </location>
</feature>
<keyword evidence="1" id="KW-0472">Membrane</keyword>
<keyword evidence="3" id="KW-1185">Reference proteome</keyword>
<name>A0A1V9G924_9BACT</name>
<reference evidence="2 3" key="1">
    <citation type="submission" date="2016-03" db="EMBL/GenBank/DDBJ databases">
        <title>Niastella vici sp. nov., isolated from farmland soil.</title>
        <authorList>
            <person name="Chen L."/>
            <person name="Wang D."/>
            <person name="Yang S."/>
            <person name="Wang G."/>
        </authorList>
    </citation>
    <scope>NUCLEOTIDE SEQUENCE [LARGE SCALE GENOMIC DNA]</scope>
    <source>
        <strain evidence="2 3">DJ57</strain>
    </source>
</reference>
<proteinExistence type="predicted"/>
<dbReference type="STRING" id="1703345.A3860_01910"/>
<dbReference type="Proteomes" id="UP000192796">
    <property type="component" value="Unassembled WGS sequence"/>
</dbReference>
<sequence>MGDIIFKLKFASNLNPMRIIPFFNSLFLVCILAVITSMAIMMTRTGYIDRVSHTCFILMSAAGFVLLARAAFKTDEEEPAK</sequence>
<protein>
    <submittedName>
        <fullName evidence="2">Uncharacterized protein</fullName>
    </submittedName>
</protein>
<dbReference type="EMBL" id="LVYD01000001">
    <property type="protein sequence ID" value="OQP67139.1"/>
    <property type="molecule type" value="Genomic_DNA"/>
</dbReference>
<evidence type="ECO:0000313" key="3">
    <source>
        <dbReference type="Proteomes" id="UP000192796"/>
    </source>
</evidence>